<feature type="compositionally biased region" description="Polar residues" evidence="3">
    <location>
        <begin position="21"/>
        <end position="39"/>
    </location>
</feature>
<dbReference type="AlphaFoldDB" id="A0ABD3BGI2"/>
<gene>
    <name evidence="4" type="ORF">CASFOL_039797</name>
</gene>
<feature type="compositionally biased region" description="Polar residues" evidence="3">
    <location>
        <begin position="1"/>
        <end position="13"/>
    </location>
</feature>
<sequence>MQTPKARNGSSGTPPKISPVAQKNTTTPEAASPQASQKISPRVLRQLKTGPRFLEHTASSANLATKAPKEKSPKVADHRVSPRSSPAASEKKRSTRVPELETQISQLENDLKIVKDQLCSTEEQKKIAQRDANESNKQLLALSLKLEQSNSEQSNDSAALASALDEIKQLKEQLETVSESDKNELDKVKENLSKTLTLVEEMKSQLSDCKESETRAHALVNETLTQLETAKKTIESLKSDGLKADEAYNAVSSKVDRSRARIDFLEELIDEQKMEVEQLKSALEAAEMRYNDERGKSEDEIRNAIEMTRKSKHEVEELRANLMDKETELQGISEENESLVKKLETTRSGQREIEVEKTLENMRAGLMDKEKENEKLRSEIEEITNEYNNNKNGEVESAREAEREAVSRVRWMEEELERSKRKAERAGEQVEAAQAGKAEMEAEMRRLKVQSDQWRKAAEAAAAMMSAGNNYNNSNGVGQGVERTGSMDSHYSSPRTTGKVRSPYGEDLLDDDEDLMMKKNNSANMLKRFGVLWKKQQK</sequence>
<dbReference type="InterPro" id="IPR029688">
    <property type="entry name" value="ICR"/>
</dbReference>
<feature type="region of interest" description="Disordered" evidence="3">
    <location>
        <begin position="387"/>
        <end position="406"/>
    </location>
</feature>
<proteinExistence type="inferred from homology"/>
<evidence type="ECO:0000313" key="4">
    <source>
        <dbReference type="EMBL" id="KAL3616407.1"/>
    </source>
</evidence>
<evidence type="ECO:0000256" key="1">
    <source>
        <dbReference type="ARBA" id="ARBA00009778"/>
    </source>
</evidence>
<evidence type="ECO:0000256" key="3">
    <source>
        <dbReference type="SAM" id="MobiDB-lite"/>
    </source>
</evidence>
<comment type="caution">
    <text evidence="4">The sequence shown here is derived from an EMBL/GenBank/DDBJ whole genome shotgun (WGS) entry which is preliminary data.</text>
</comment>
<evidence type="ECO:0000256" key="2">
    <source>
        <dbReference type="ARBA" id="ARBA00023054"/>
    </source>
</evidence>
<feature type="compositionally biased region" description="Basic and acidic residues" evidence="3">
    <location>
        <begin position="393"/>
        <end position="406"/>
    </location>
</feature>
<feature type="compositionally biased region" description="Basic and acidic residues" evidence="3">
    <location>
        <begin position="89"/>
        <end position="99"/>
    </location>
</feature>
<evidence type="ECO:0000313" key="5">
    <source>
        <dbReference type="Proteomes" id="UP001632038"/>
    </source>
</evidence>
<protein>
    <recommendedName>
        <fullName evidence="6">Interactor of constitutive active ROPs 3</fullName>
    </recommendedName>
</protein>
<keyword evidence="2" id="KW-0175">Coiled coil</keyword>
<feature type="compositionally biased region" description="Basic and acidic residues" evidence="3">
    <location>
        <begin position="67"/>
        <end position="80"/>
    </location>
</feature>
<organism evidence="4 5">
    <name type="scientific">Castilleja foliolosa</name>
    <dbReference type="NCBI Taxonomy" id="1961234"/>
    <lineage>
        <taxon>Eukaryota</taxon>
        <taxon>Viridiplantae</taxon>
        <taxon>Streptophyta</taxon>
        <taxon>Embryophyta</taxon>
        <taxon>Tracheophyta</taxon>
        <taxon>Spermatophyta</taxon>
        <taxon>Magnoliopsida</taxon>
        <taxon>eudicotyledons</taxon>
        <taxon>Gunneridae</taxon>
        <taxon>Pentapetalae</taxon>
        <taxon>asterids</taxon>
        <taxon>lamiids</taxon>
        <taxon>Lamiales</taxon>
        <taxon>Orobanchaceae</taxon>
        <taxon>Pedicularideae</taxon>
        <taxon>Castillejinae</taxon>
        <taxon>Castilleja</taxon>
    </lineage>
</organism>
<feature type="region of interest" description="Disordered" evidence="3">
    <location>
        <begin position="468"/>
        <end position="505"/>
    </location>
</feature>
<name>A0ABD3BGI2_9LAMI</name>
<dbReference type="PANTHER" id="PTHR34224:SF18">
    <property type="entry name" value="INTERACTOR OF CONSTITUTIVE ACTIVE ROPS 3"/>
    <property type="match status" value="1"/>
</dbReference>
<comment type="similarity">
    <text evidence="1">Belongs to the ICR family.</text>
</comment>
<accession>A0ABD3BGI2</accession>
<dbReference type="PANTHER" id="PTHR34224">
    <property type="entry name" value="INTERACTOR OF CONSTITUTIVE ACTIVE ROPS 2, CHLOROPLASTIC-RELATED"/>
    <property type="match status" value="1"/>
</dbReference>
<dbReference type="EMBL" id="JAVIJP010000092">
    <property type="protein sequence ID" value="KAL3616407.1"/>
    <property type="molecule type" value="Genomic_DNA"/>
</dbReference>
<dbReference type="Proteomes" id="UP001632038">
    <property type="component" value="Unassembled WGS sequence"/>
</dbReference>
<evidence type="ECO:0008006" key="6">
    <source>
        <dbReference type="Google" id="ProtNLM"/>
    </source>
</evidence>
<feature type="compositionally biased region" description="Polar residues" evidence="3">
    <location>
        <begin position="486"/>
        <end position="496"/>
    </location>
</feature>
<reference evidence="5" key="1">
    <citation type="journal article" date="2024" name="IScience">
        <title>Strigolactones Initiate the Formation of Haustorium-like Structures in Castilleja.</title>
        <authorList>
            <person name="Buerger M."/>
            <person name="Peterson D."/>
            <person name="Chory J."/>
        </authorList>
    </citation>
    <scope>NUCLEOTIDE SEQUENCE [LARGE SCALE GENOMIC DNA]</scope>
</reference>
<keyword evidence="5" id="KW-1185">Reference proteome</keyword>
<feature type="region of interest" description="Disordered" evidence="3">
    <location>
        <begin position="1"/>
        <end position="103"/>
    </location>
</feature>
<feature type="region of interest" description="Disordered" evidence="3">
    <location>
        <begin position="418"/>
        <end position="447"/>
    </location>
</feature>